<organism evidence="4 5">
    <name type="scientific">Rhododendron simsii</name>
    <name type="common">Sims's rhododendron</name>
    <dbReference type="NCBI Taxonomy" id="118357"/>
    <lineage>
        <taxon>Eukaryota</taxon>
        <taxon>Viridiplantae</taxon>
        <taxon>Streptophyta</taxon>
        <taxon>Embryophyta</taxon>
        <taxon>Tracheophyta</taxon>
        <taxon>Spermatophyta</taxon>
        <taxon>Magnoliopsida</taxon>
        <taxon>eudicotyledons</taxon>
        <taxon>Gunneridae</taxon>
        <taxon>Pentapetalae</taxon>
        <taxon>asterids</taxon>
        <taxon>Ericales</taxon>
        <taxon>Ericaceae</taxon>
        <taxon>Ericoideae</taxon>
        <taxon>Rhodoreae</taxon>
        <taxon>Rhododendron</taxon>
    </lineage>
</organism>
<gene>
    <name evidence="4" type="ORF">RHSIM_Rhsim13G0060500</name>
</gene>
<evidence type="ECO:0000256" key="1">
    <source>
        <dbReference type="SAM" id="MobiDB-lite"/>
    </source>
</evidence>
<dbReference type="Pfam" id="PF22600">
    <property type="entry name" value="MTPAP-like_central"/>
    <property type="match status" value="1"/>
</dbReference>
<proteinExistence type="predicted"/>
<protein>
    <recommendedName>
        <fullName evidence="6">PAP/OAS1 substrate-binding domain superfamily</fullName>
    </recommendedName>
</protein>
<evidence type="ECO:0000259" key="2">
    <source>
        <dbReference type="Pfam" id="PF22600"/>
    </source>
</evidence>
<dbReference type="InterPro" id="IPR043519">
    <property type="entry name" value="NT_sf"/>
</dbReference>
<dbReference type="Gene3D" id="1.10.1410.10">
    <property type="match status" value="1"/>
</dbReference>
<dbReference type="InterPro" id="IPR058920">
    <property type="entry name" value="PAP-OAS1-bd-rel"/>
</dbReference>
<name>A0A834G333_RHOSS</name>
<reference evidence="4" key="1">
    <citation type="submission" date="2019-11" db="EMBL/GenBank/DDBJ databases">
        <authorList>
            <person name="Liu Y."/>
            <person name="Hou J."/>
            <person name="Li T.-Q."/>
            <person name="Guan C.-H."/>
            <person name="Wu X."/>
            <person name="Wu H.-Z."/>
            <person name="Ling F."/>
            <person name="Zhang R."/>
            <person name="Shi X.-G."/>
            <person name="Ren J.-P."/>
            <person name="Chen E.-F."/>
            <person name="Sun J.-M."/>
        </authorList>
    </citation>
    <scope>NUCLEOTIDE SEQUENCE</scope>
    <source>
        <strain evidence="4">Adult_tree_wgs_1</strain>
        <tissue evidence="4">Leaves</tissue>
    </source>
</reference>
<dbReference type="EMBL" id="WJXA01000013">
    <property type="protein sequence ID" value="KAF7120661.1"/>
    <property type="molecule type" value="Genomic_DNA"/>
</dbReference>
<dbReference type="PANTHER" id="PTHR45979:SF28">
    <property type="entry name" value="POLY(A) RNA POLYMERASE CID14-LIKE"/>
    <property type="match status" value="1"/>
</dbReference>
<feature type="domain" description="Poly(A) RNA polymerase mitochondrial-like central palm" evidence="2">
    <location>
        <begin position="64"/>
        <end position="185"/>
    </location>
</feature>
<evidence type="ECO:0000313" key="4">
    <source>
        <dbReference type="EMBL" id="KAF7120661.1"/>
    </source>
</evidence>
<accession>A0A834G333</accession>
<dbReference type="CDD" id="cd05402">
    <property type="entry name" value="NT_PAP_TUTase"/>
    <property type="match status" value="1"/>
</dbReference>
<dbReference type="Proteomes" id="UP000626092">
    <property type="component" value="Unassembled WGS sequence"/>
</dbReference>
<keyword evidence="5" id="KW-1185">Reference proteome</keyword>
<dbReference type="AlphaFoldDB" id="A0A834G333"/>
<feature type="region of interest" description="Disordered" evidence="1">
    <location>
        <begin position="866"/>
        <end position="891"/>
    </location>
</feature>
<dbReference type="InterPro" id="IPR054708">
    <property type="entry name" value="MTPAP-like_central"/>
</dbReference>
<evidence type="ECO:0000313" key="5">
    <source>
        <dbReference type="Proteomes" id="UP000626092"/>
    </source>
</evidence>
<dbReference type="PANTHER" id="PTHR45979">
    <property type="entry name" value="PAP/OAS1 SUBSTRATE-BINDING DOMAIN SUPERFAMILY"/>
    <property type="match status" value="1"/>
</dbReference>
<feature type="region of interest" description="Disordered" evidence="1">
    <location>
        <begin position="740"/>
        <end position="798"/>
    </location>
</feature>
<sequence>MGDLRVCSRPPSGVVATEDRLRPVSLLSSLPPPPLRACSSPDPSVIEEDTWAVAEETAREVIGCVHPTLDSEEKRKDVIDYVQRLIRCSLGCEVVDIFTRVFPYGSVPLKTFLPHGDIDLTALSSPTVEETLAHDVLAVLQEEEQNENAEYEVKDTEFIDAEVKLVKCIVHNIEIDISFNQLGGLCTLCFLEQVDRLVGKDHLFKRSIILVKAWCYYESRILGAHHGLISTYALETLVLYIFHLFHRSLNGPLAVLYRFLDYFSKFDWDNYCISLQGPVRKSSLPEIIAEMPADVGDNLMLSEEFLRNCIDMFSVPPWGLETDVRAFPQKFLNVIDPLKENNNLGRSVSRENYEVYGKYEKISLQFMKKILLQKSDSVDGNFYRIRGAFKYGARKLGQILLLPRARIANEIKKFFSNTLERHLQKSSDLSSLSPSFEEEVQPNLVDLDLDNNIPALGNSELYRSSTKDNSMKVVSKMARSTDGSSVSGSHLDGEVSSRIISDMSDCSPSNCDLSDSLSGIHCYRPKFSLSGSSGENGKLEMFCEEWLDEKMGFDSWIVVDEKTGSDPCMGHRSNNFGTSRAVCSCTNHHDGLTSSFSGILSPDATISEALAIDFRESDSIDIAGSLEAFNLLSDLSGDYDSHVRSLLYGQCCNGYALYAPTLPNAPTFPSHLQNKRPWNTVPQSMPIKQGSHMTTNGVVLGSTYNSMNDSKPFNCLRSEEKRKARGTGTFFPKSELNGCSCRERSPQGRGKKQASGNPRQVQRHTRINGGGPTLPEKKSSEEGTREVPRGGKSGLNSNGDEFCISSKKLEGLNSNGDEFCISSKKLEFGSLGQLSEQLSLTALEKCYSWGSTPSLVLKVKSSKTEVGNNEQRVAKKSLQLKNEDEFPPLTS</sequence>
<dbReference type="InterPro" id="IPR058921">
    <property type="entry name" value="PAP/OAS1-rel"/>
</dbReference>
<evidence type="ECO:0008006" key="6">
    <source>
        <dbReference type="Google" id="ProtNLM"/>
    </source>
</evidence>
<feature type="domain" description="PAP/OAS1 substrate-binding-related" evidence="3">
    <location>
        <begin position="198"/>
        <end position="378"/>
    </location>
</feature>
<evidence type="ECO:0000259" key="3">
    <source>
        <dbReference type="Pfam" id="PF26180"/>
    </source>
</evidence>
<dbReference type="Gene3D" id="3.30.460.10">
    <property type="entry name" value="Beta Polymerase, domain 2"/>
    <property type="match status" value="1"/>
</dbReference>
<dbReference type="SUPFAM" id="SSF81301">
    <property type="entry name" value="Nucleotidyltransferase"/>
    <property type="match status" value="1"/>
</dbReference>
<feature type="domain" description="PAP/OAS1 substrate-binding-related" evidence="3">
    <location>
        <begin position="379"/>
        <end position="419"/>
    </location>
</feature>
<feature type="compositionally biased region" description="Basic and acidic residues" evidence="1">
    <location>
        <begin position="775"/>
        <end position="789"/>
    </location>
</feature>
<dbReference type="OrthoDB" id="273917at2759"/>
<comment type="caution">
    <text evidence="4">The sequence shown here is derived from an EMBL/GenBank/DDBJ whole genome shotgun (WGS) entry which is preliminary data.</text>
</comment>
<dbReference type="SUPFAM" id="SSF81631">
    <property type="entry name" value="PAP/OAS1 substrate-binding domain"/>
    <property type="match status" value="1"/>
</dbReference>
<dbReference type="Pfam" id="PF26180">
    <property type="entry name" value="PAP-OAS1"/>
    <property type="match status" value="2"/>
</dbReference>